<dbReference type="Gene3D" id="3.10.20.90">
    <property type="entry name" value="Phosphatidylinositol 3-kinase Catalytic Subunit, Chain A, domain 1"/>
    <property type="match status" value="1"/>
</dbReference>
<name>A0AA39T5P4_ACESA</name>
<accession>A0AA39T5P4</accession>
<feature type="compositionally biased region" description="Polar residues" evidence="2">
    <location>
        <begin position="631"/>
        <end position="651"/>
    </location>
</feature>
<feature type="region of interest" description="Disordered" evidence="2">
    <location>
        <begin position="631"/>
        <end position="676"/>
    </location>
</feature>
<dbReference type="Pfam" id="PF01803">
    <property type="entry name" value="LIM_bind"/>
    <property type="match status" value="1"/>
</dbReference>
<feature type="compositionally biased region" description="Polar residues" evidence="2">
    <location>
        <begin position="579"/>
        <end position="590"/>
    </location>
</feature>
<sequence length="1319" mass="144495">MESMSANDKQNMVSSFLEIAVGQTAETGRQFLQATSWNLEEAIQLFYVGQDGRDQEGVRAPLPVIRETLYDDDDAMLNLYGVSSAGFPRQEPSSMTGVWEISSASTADTSRSDINLASLYRPPFHLMFNGSFQNAKDAASVQDKWLLVNLQSTKEFTSHMLNRDTWANEAVSQTVSTNFIFWQVYDDTNEGKKVCTFYKLDSIPVVLVIDPITGKKMRSWCGMVVQPENLLEDLVPFMDCNPRDHLAAVSHKRTRGNSSTLEYQNTKYYYSASGVTPGDLKQQVTQNPTYPPLPGEPTGDRNLLCRVGVRLPDGRRTQRNFLSSDPIQLLWSFCYSQLEGDDTKPFRLAHAFPAGASKSLDYDSKLTFQESGSLACLADIVIVTPFRSRHQRPGTGAEHHEVGHRIEQNIEFCSSSSDFGVMGPSGTPIGSAQSVSPALLRSNSAILGSQGGLMPPQGTISSAVSPRAQYNMNLYANANISSLLNQTFGNGATNLGPSGLAGFQRGNADAMTSSDPLSNLSTDVGFTASLSPFGGSSMINSGSGMSGQVQNQQMSITYGNSMVLDQQHMQVQKLDQRNFQHAQQSMQQHLASHGEPQQQQPQFQSIRGGLSGIGHVKLEPQMTNDYIGSQQQLQSFRSSGPANLEPQQNQIGRGMGPVKLEHQPSDKAMLQHQQQQQQQQQHFLQLSQQQQMNLLQQQRILQLQQQQQQLKAHPQQQPQLQQQFHQHNLPSRSIVRPVHEPGTCARRLTQYMHQQQQRPNDNNIEFWRKFVAEFFAPKARKRWCVSLYGSSRQTNGVFPQDVWHCEICKQKPVRGFETTVDVLPRLFKIKYDSGTLEELLYVDMPCEYQNANGQIVLDYAKAIQESVFEHLRVVRDGQLRIVFSPDLKICSWEFCARRHEELIPRRLIIPPVSQLGAVAQKYQASAQNTAANLSSPDLQSNCNMFVTSARQLAKALEVPLVNDLGYTKRYVRCLQISEVVNSMKDLIDQSGETGKGPMECLAQFSQRTSSDPSSGLHVAQQPEEQQQIGELNVSNDHNLLQASVVQPSTSNGAGSVTNSHGMMSTSTSNISIVGLLRQNSMNSRIESQINNPNSPYAGTPVQIPSAGSSTTLPSAQTNPSSPFSSPTPSSSNNPPQSSQKAVAAPVTTNNINSMNSSAQVPIQPSSQSNEVDPNDSESSFEKILQEIMISSQVSSGGITVNVGSVGNNVKSINGTAQLSHNSISNGNCLVGNGIFNNHSAISTGLGNLGGGPGVSTTACGIKGSHGNNLGALTGRAGMPLMPQDASMNYHQQLEMANRLRNGLGAVNAFSNLQSEWKSP</sequence>
<feature type="compositionally biased region" description="Low complexity" evidence="2">
    <location>
        <begin position="1116"/>
        <end position="1139"/>
    </location>
</feature>
<dbReference type="PROSITE" id="PS50033">
    <property type="entry name" value="UBX"/>
    <property type="match status" value="1"/>
</dbReference>
<dbReference type="InterPro" id="IPR029071">
    <property type="entry name" value="Ubiquitin-like_domsf"/>
</dbReference>
<dbReference type="Gene3D" id="1.10.8.10">
    <property type="entry name" value="DNA helicase RuvA subunit, C-terminal domain"/>
    <property type="match status" value="1"/>
</dbReference>
<dbReference type="SUPFAM" id="SSF54236">
    <property type="entry name" value="Ubiquitin-like"/>
    <property type="match status" value="1"/>
</dbReference>
<gene>
    <name evidence="4" type="ORF">LWI29_025430</name>
</gene>
<dbReference type="CDD" id="cd14273">
    <property type="entry name" value="UBA_TAP-C_like"/>
    <property type="match status" value="1"/>
</dbReference>
<feature type="domain" description="UBX" evidence="3">
    <location>
        <begin position="300"/>
        <end position="372"/>
    </location>
</feature>
<dbReference type="Gene3D" id="3.40.30.10">
    <property type="entry name" value="Glutaredoxin"/>
    <property type="match status" value="1"/>
</dbReference>
<dbReference type="CDD" id="cd02958">
    <property type="entry name" value="UAS"/>
    <property type="match status" value="1"/>
</dbReference>
<comment type="caution">
    <text evidence="4">The sequence shown here is derived from an EMBL/GenBank/DDBJ whole genome shotgun (WGS) entry which is preliminary data.</text>
</comment>
<reference evidence="4" key="1">
    <citation type="journal article" date="2022" name="Plant J.">
        <title>Strategies of tolerance reflected in two North American maple genomes.</title>
        <authorList>
            <person name="McEvoy S.L."/>
            <person name="Sezen U.U."/>
            <person name="Trouern-Trend A."/>
            <person name="McMahon S.M."/>
            <person name="Schaberg P.G."/>
            <person name="Yang J."/>
            <person name="Wegrzyn J.L."/>
            <person name="Swenson N.G."/>
        </authorList>
    </citation>
    <scope>NUCLEOTIDE SEQUENCE</scope>
    <source>
        <strain evidence="4">NS2018</strain>
    </source>
</reference>
<dbReference type="InterPro" id="IPR029005">
    <property type="entry name" value="LIM-bd/SEUSS"/>
</dbReference>
<dbReference type="EMBL" id="JAUESC010000002">
    <property type="protein sequence ID" value="KAK0605317.1"/>
    <property type="molecule type" value="Genomic_DNA"/>
</dbReference>
<dbReference type="InterPro" id="IPR036249">
    <property type="entry name" value="Thioredoxin-like_sf"/>
</dbReference>
<dbReference type="Proteomes" id="UP001168877">
    <property type="component" value="Unassembled WGS sequence"/>
</dbReference>
<dbReference type="Pfam" id="PF13899">
    <property type="entry name" value="Thioredoxin_7"/>
    <property type="match status" value="1"/>
</dbReference>
<evidence type="ECO:0000256" key="2">
    <source>
        <dbReference type="SAM" id="MobiDB-lite"/>
    </source>
</evidence>
<feature type="compositionally biased region" description="Polar residues" evidence="2">
    <location>
        <begin position="1105"/>
        <end position="1115"/>
    </location>
</feature>
<dbReference type="CDD" id="cd01767">
    <property type="entry name" value="UBX"/>
    <property type="match status" value="1"/>
</dbReference>
<feature type="region of interest" description="Disordered" evidence="2">
    <location>
        <begin position="1086"/>
        <end position="1179"/>
    </location>
</feature>
<dbReference type="InterPro" id="IPR001012">
    <property type="entry name" value="UBX_dom"/>
</dbReference>
<evidence type="ECO:0000259" key="3">
    <source>
        <dbReference type="PROSITE" id="PS50033"/>
    </source>
</evidence>
<organism evidence="4 5">
    <name type="scientific">Acer saccharum</name>
    <name type="common">Sugar maple</name>
    <dbReference type="NCBI Taxonomy" id="4024"/>
    <lineage>
        <taxon>Eukaryota</taxon>
        <taxon>Viridiplantae</taxon>
        <taxon>Streptophyta</taxon>
        <taxon>Embryophyta</taxon>
        <taxon>Tracheophyta</taxon>
        <taxon>Spermatophyta</taxon>
        <taxon>Magnoliopsida</taxon>
        <taxon>eudicotyledons</taxon>
        <taxon>Gunneridae</taxon>
        <taxon>Pentapetalae</taxon>
        <taxon>rosids</taxon>
        <taxon>malvids</taxon>
        <taxon>Sapindales</taxon>
        <taxon>Sapindaceae</taxon>
        <taxon>Hippocastanoideae</taxon>
        <taxon>Acereae</taxon>
        <taxon>Acer</taxon>
    </lineage>
</organism>
<proteinExistence type="predicted"/>
<protein>
    <recommendedName>
        <fullName evidence="3">UBX domain-containing protein</fullName>
    </recommendedName>
</protein>
<keyword evidence="5" id="KW-1185">Reference proteome</keyword>
<dbReference type="Pfam" id="PF00789">
    <property type="entry name" value="UBX"/>
    <property type="match status" value="1"/>
</dbReference>
<reference evidence="4" key="2">
    <citation type="submission" date="2023-06" db="EMBL/GenBank/DDBJ databases">
        <authorList>
            <person name="Swenson N.G."/>
            <person name="Wegrzyn J.L."/>
            <person name="Mcevoy S.L."/>
        </authorList>
    </citation>
    <scope>NUCLEOTIDE SEQUENCE</scope>
    <source>
        <strain evidence="4">NS2018</strain>
        <tissue evidence="4">Leaf</tissue>
    </source>
</reference>
<dbReference type="SMART" id="SM00594">
    <property type="entry name" value="UAS"/>
    <property type="match status" value="1"/>
</dbReference>
<evidence type="ECO:0000313" key="5">
    <source>
        <dbReference type="Proteomes" id="UP001168877"/>
    </source>
</evidence>
<feature type="compositionally biased region" description="Polar residues" evidence="2">
    <location>
        <begin position="1086"/>
        <end position="1096"/>
    </location>
</feature>
<keyword evidence="1" id="KW-0833">Ubl conjugation pathway</keyword>
<dbReference type="InterPro" id="IPR006577">
    <property type="entry name" value="UAS"/>
</dbReference>
<dbReference type="Pfam" id="PF14555">
    <property type="entry name" value="UBA_4"/>
    <property type="match status" value="1"/>
</dbReference>
<dbReference type="SUPFAM" id="SSF52833">
    <property type="entry name" value="Thioredoxin-like"/>
    <property type="match status" value="1"/>
</dbReference>
<feature type="compositionally biased region" description="Polar residues" evidence="2">
    <location>
        <begin position="1146"/>
        <end position="1171"/>
    </location>
</feature>
<dbReference type="PANTHER" id="PTHR10378">
    <property type="entry name" value="LIM DOMAIN-BINDING PROTEIN"/>
    <property type="match status" value="1"/>
</dbReference>
<feature type="region of interest" description="Disordered" evidence="2">
    <location>
        <begin position="579"/>
        <end position="602"/>
    </location>
</feature>
<evidence type="ECO:0000256" key="1">
    <source>
        <dbReference type="ARBA" id="ARBA00022786"/>
    </source>
</evidence>
<evidence type="ECO:0000313" key="4">
    <source>
        <dbReference type="EMBL" id="KAK0605317.1"/>
    </source>
</evidence>
<feature type="region of interest" description="Disordered" evidence="2">
    <location>
        <begin position="1005"/>
        <end position="1026"/>
    </location>
</feature>